<gene>
    <name evidence="1" type="ORF">E7811_00730</name>
</gene>
<proteinExistence type="predicted"/>
<dbReference type="Proteomes" id="UP000309450">
    <property type="component" value="Unassembled WGS sequence"/>
</dbReference>
<evidence type="ECO:0000313" key="1">
    <source>
        <dbReference type="EMBL" id="THD84312.1"/>
    </source>
</evidence>
<dbReference type="OrthoDB" id="7773807at2"/>
<comment type="caution">
    <text evidence="1">The sequence shown here is derived from an EMBL/GenBank/DDBJ whole genome shotgun (WGS) entry which is preliminary data.</text>
</comment>
<dbReference type="RefSeq" id="WP_136392693.1">
    <property type="nucleotide sequence ID" value="NZ_SSND01000001.1"/>
</dbReference>
<dbReference type="PROSITE" id="PS51257">
    <property type="entry name" value="PROKAR_LIPOPROTEIN"/>
    <property type="match status" value="1"/>
</dbReference>
<dbReference type="AlphaFoldDB" id="A0A4V3V0L0"/>
<sequence>MKTPVLALLVAATALTACSRIQNSRLNPFNWFGRSEPVAVQTVADLKPADVRPLVLQVLEMTVEPVPEGAIVRAKGLPPSQGWWDGELVERSFEDGVLTYDFRLTPPLQGKPAGTPRSREVTVGAFLSNIRLGSITQIVVQGETNARSSRR</sequence>
<accession>A0A4V3V0L0</accession>
<protein>
    <recommendedName>
        <fullName evidence="3">Lipoprotein</fullName>
    </recommendedName>
</protein>
<dbReference type="EMBL" id="SSND01000001">
    <property type="protein sequence ID" value="THD84312.1"/>
    <property type="molecule type" value="Genomic_DNA"/>
</dbReference>
<reference evidence="1 2" key="1">
    <citation type="submission" date="2019-04" db="EMBL/GenBank/DDBJ databases">
        <title>Draft genome sequence of Gemmobacter aestuarii sp. nov.</title>
        <authorList>
            <person name="Hameed A."/>
            <person name="Lin S.-Y."/>
            <person name="Shahina M."/>
            <person name="Lai W.-A."/>
            <person name="Young C.-C."/>
        </authorList>
    </citation>
    <scope>NUCLEOTIDE SEQUENCE [LARGE SCALE GENOMIC DNA]</scope>
    <source>
        <strain evidence="1 2">CC-PW-75</strain>
    </source>
</reference>
<name>A0A4V3V0L0_9RHOB</name>
<evidence type="ECO:0000313" key="2">
    <source>
        <dbReference type="Proteomes" id="UP000309450"/>
    </source>
</evidence>
<keyword evidence="2" id="KW-1185">Reference proteome</keyword>
<organism evidence="1 2">
    <name type="scientific">Aliigemmobacter aestuarii</name>
    <dbReference type="NCBI Taxonomy" id="1445661"/>
    <lineage>
        <taxon>Bacteria</taxon>
        <taxon>Pseudomonadati</taxon>
        <taxon>Pseudomonadota</taxon>
        <taxon>Alphaproteobacteria</taxon>
        <taxon>Rhodobacterales</taxon>
        <taxon>Paracoccaceae</taxon>
        <taxon>Aliigemmobacter</taxon>
    </lineage>
</organism>
<evidence type="ECO:0008006" key="3">
    <source>
        <dbReference type="Google" id="ProtNLM"/>
    </source>
</evidence>